<evidence type="ECO:0000256" key="2">
    <source>
        <dbReference type="ARBA" id="ARBA00022553"/>
    </source>
</evidence>
<gene>
    <name evidence="5" type="ORF">SCLAV_p0331</name>
</gene>
<reference evidence="5 6" key="1">
    <citation type="journal article" date="2010" name="Genome Biol. Evol.">
        <title>The sequence of a 1.8-mb bacterial linear plasmid reveals a rich evolutionary reservoir of secondary metabolic pathways.</title>
        <authorList>
            <person name="Medema M.H."/>
            <person name="Trefzer A."/>
            <person name="Kovalchuk A."/>
            <person name="van den Berg M."/>
            <person name="Mueller U."/>
            <person name="Heijne W."/>
            <person name="Wu L."/>
            <person name="Alam M.T."/>
            <person name="Ronning C.M."/>
            <person name="Nierman W.C."/>
            <person name="Bovenberg R.A.L."/>
            <person name="Breitling R."/>
            <person name="Takano E."/>
        </authorList>
    </citation>
    <scope>NUCLEOTIDE SEQUENCE [LARGE SCALE GENOMIC DNA]</scope>
    <source>
        <strain evidence="6">ATCC 27064 / DSM 738 / JCM 4710 / NBRC 13307 / NCIMB 12785 / NRRL 3585 / VKM Ac-602</strain>
        <plasmid evidence="5">pSCL4</plasmid>
    </source>
</reference>
<keyword evidence="5" id="KW-0614">Plasmid</keyword>
<dbReference type="GO" id="GO:0004312">
    <property type="term" value="F:fatty acid synthase activity"/>
    <property type="evidence" value="ECO:0007669"/>
    <property type="project" value="TreeGrafter"/>
</dbReference>
<keyword evidence="2" id="KW-0597">Phosphoprotein</keyword>
<name>D5SIS9_STRCL</name>
<evidence type="ECO:0000313" key="6">
    <source>
        <dbReference type="Proteomes" id="UP000002357"/>
    </source>
</evidence>
<dbReference type="PROSITE" id="PS52004">
    <property type="entry name" value="KS3_2"/>
    <property type="match status" value="1"/>
</dbReference>
<dbReference type="InterPro" id="IPR016039">
    <property type="entry name" value="Thiolase-like"/>
</dbReference>
<dbReference type="InterPro" id="IPR020841">
    <property type="entry name" value="PKS_Beta-ketoAc_synthase_dom"/>
</dbReference>
<geneLocation type="plasmid" evidence="5 6">
    <name>pSCL4</name>
</geneLocation>
<dbReference type="PANTHER" id="PTHR43775:SF37">
    <property type="entry name" value="SI:DKEY-61P9.11"/>
    <property type="match status" value="1"/>
</dbReference>
<keyword evidence="6" id="KW-1185">Reference proteome</keyword>
<dbReference type="Proteomes" id="UP000002357">
    <property type="component" value="Plasmid pSCL4"/>
</dbReference>
<dbReference type="SUPFAM" id="SSF53901">
    <property type="entry name" value="Thiolase-like"/>
    <property type="match status" value="1"/>
</dbReference>
<proteinExistence type="predicted"/>
<evidence type="ECO:0000256" key="1">
    <source>
        <dbReference type="ARBA" id="ARBA00022450"/>
    </source>
</evidence>
<protein>
    <submittedName>
        <fullName evidence="5">Polyketide synthase</fullName>
    </submittedName>
</protein>
<dbReference type="InterPro" id="IPR050091">
    <property type="entry name" value="PKS_NRPS_Biosynth_Enz"/>
</dbReference>
<evidence type="ECO:0000313" key="5">
    <source>
        <dbReference type="EMBL" id="EFG03822.2"/>
    </source>
</evidence>
<feature type="region of interest" description="Disordered" evidence="3">
    <location>
        <begin position="27"/>
        <end position="46"/>
    </location>
</feature>
<feature type="domain" description="Ketosynthase family 3 (KS3)" evidence="4">
    <location>
        <begin position="96"/>
        <end position="204"/>
    </location>
</feature>
<dbReference type="InterPro" id="IPR014030">
    <property type="entry name" value="Ketoacyl_synth_N"/>
</dbReference>
<dbReference type="SMART" id="SM00825">
    <property type="entry name" value="PKS_KS"/>
    <property type="match status" value="1"/>
</dbReference>
<organism evidence="5 6">
    <name type="scientific">Streptomyces clavuligerus</name>
    <dbReference type="NCBI Taxonomy" id="1901"/>
    <lineage>
        <taxon>Bacteria</taxon>
        <taxon>Bacillati</taxon>
        <taxon>Actinomycetota</taxon>
        <taxon>Actinomycetes</taxon>
        <taxon>Kitasatosporales</taxon>
        <taxon>Streptomycetaceae</taxon>
        <taxon>Streptomyces</taxon>
    </lineage>
</organism>
<evidence type="ECO:0000256" key="3">
    <source>
        <dbReference type="SAM" id="MobiDB-lite"/>
    </source>
</evidence>
<dbReference type="Gene3D" id="3.40.47.10">
    <property type="match status" value="1"/>
</dbReference>
<dbReference type="eggNOG" id="COG3321">
    <property type="taxonomic scope" value="Bacteria"/>
</dbReference>
<dbReference type="EMBL" id="CM000914">
    <property type="protein sequence ID" value="EFG03822.2"/>
    <property type="molecule type" value="Genomic_DNA"/>
</dbReference>
<dbReference type="PANTHER" id="PTHR43775">
    <property type="entry name" value="FATTY ACID SYNTHASE"/>
    <property type="match status" value="1"/>
</dbReference>
<accession>D5SIS9</accession>
<keyword evidence="1" id="KW-0596">Phosphopantetheine</keyword>
<sequence>MTGAIRSVYWSIHRRVQRLGRVQRLVGVPSGGGGGKRATPGAGWWRPMRPNHSFLRGGRDFGGCSSRAVKVCGPSGTTSVGSLMRDTTGGGTEPADEPIAVIGLSCRFPGARDTDAFWRLLSTGTDAVDQGPVERTGGGASRARGGFLDQVDRFDPAFFGMSPQEADATDPQQRLVLEVGWEALENAGVRPDGTGRLGVFVGAM</sequence>
<evidence type="ECO:0000259" key="4">
    <source>
        <dbReference type="PROSITE" id="PS52004"/>
    </source>
</evidence>
<dbReference type="GO" id="GO:0006633">
    <property type="term" value="P:fatty acid biosynthetic process"/>
    <property type="evidence" value="ECO:0007669"/>
    <property type="project" value="TreeGrafter"/>
</dbReference>
<dbReference type="Pfam" id="PF00109">
    <property type="entry name" value="ketoacyl-synt"/>
    <property type="match status" value="1"/>
</dbReference>
<dbReference type="AlphaFoldDB" id="D5SIS9"/>